<gene>
    <name evidence="1" type="ORF">JCM21714_2040</name>
</gene>
<sequence>MEVYFEQDTEADVFYQMLKNEGGDKWKVLRKRMKRTHIQLIPVVEMEWEEKRRHLALLLSMVFIQCRELAMIRQILKKKYYFSNEDEIDRITSIAISLLEKDEAIYEDRIHQHELRDILTTIFTLQMDTEFVRFDSIVHFRLHHYIDQLTEMVGLAIDEFKREEEYQAFIDSIREFVKRKHPEEDVLHVLQGPQFQIFREDGERYTIKDLQDLKAKFPLFIFGLENEEWDISPPLIMLAPNHIHMYGEDLSEARTHTIMTIFQERFSFYSKEFFPFYYDEKES</sequence>
<dbReference type="AlphaFoldDB" id="W4VHZ3"/>
<dbReference type="Pfam" id="PF08812">
    <property type="entry name" value="YtxC"/>
    <property type="match status" value="1"/>
</dbReference>
<reference evidence="1 2" key="1">
    <citation type="journal article" date="2014" name="Genome Announc.">
        <title>Draft Genome Sequence of the Boron-Tolerant and Moderately Halotolerant Bacterium Gracilibacillus boraciitolerans JCM 21714T.</title>
        <authorList>
            <person name="Ahmed I."/>
            <person name="Oshima K."/>
            <person name="Suda W."/>
            <person name="Kitamura K."/>
            <person name="Iida T."/>
            <person name="Ohmori Y."/>
            <person name="Fujiwara T."/>
            <person name="Hattori M."/>
            <person name="Ohkuma M."/>
        </authorList>
    </citation>
    <scope>NUCLEOTIDE SEQUENCE [LARGE SCALE GENOMIC DNA]</scope>
    <source>
        <strain evidence="1 2">JCM 21714</strain>
    </source>
</reference>
<dbReference type="EMBL" id="BAVS01000008">
    <property type="protein sequence ID" value="GAE93010.1"/>
    <property type="molecule type" value="Genomic_DNA"/>
</dbReference>
<keyword evidence="2" id="KW-1185">Reference proteome</keyword>
<proteinExistence type="predicted"/>
<accession>W4VHZ3</accession>
<evidence type="ECO:0008006" key="3">
    <source>
        <dbReference type="Google" id="ProtNLM"/>
    </source>
</evidence>
<comment type="caution">
    <text evidence="1">The sequence shown here is derived from an EMBL/GenBank/DDBJ whole genome shotgun (WGS) entry which is preliminary data.</text>
</comment>
<protein>
    <recommendedName>
        <fullName evidence="3">Sporulation protein YtxC</fullName>
    </recommendedName>
</protein>
<dbReference type="STRING" id="1298598.JCM21714_2040"/>
<dbReference type="Proteomes" id="UP000019102">
    <property type="component" value="Unassembled WGS sequence"/>
</dbReference>
<name>W4VHZ3_9BACI</name>
<evidence type="ECO:0000313" key="1">
    <source>
        <dbReference type="EMBL" id="GAE93010.1"/>
    </source>
</evidence>
<dbReference type="InterPro" id="IPR014199">
    <property type="entry name" value="Spore_YtxC"/>
</dbReference>
<organism evidence="1 2">
    <name type="scientific">Gracilibacillus boraciitolerans JCM 21714</name>
    <dbReference type="NCBI Taxonomy" id="1298598"/>
    <lineage>
        <taxon>Bacteria</taxon>
        <taxon>Bacillati</taxon>
        <taxon>Bacillota</taxon>
        <taxon>Bacilli</taxon>
        <taxon>Bacillales</taxon>
        <taxon>Bacillaceae</taxon>
        <taxon>Gracilibacillus</taxon>
    </lineage>
</organism>
<evidence type="ECO:0000313" key="2">
    <source>
        <dbReference type="Proteomes" id="UP000019102"/>
    </source>
</evidence>
<dbReference type="eggNOG" id="ENOG502ZATN">
    <property type="taxonomic scope" value="Bacteria"/>
</dbReference>